<dbReference type="EMBL" id="JOOZ01000174">
    <property type="protein sequence ID" value="OUL64534.1"/>
    <property type="molecule type" value="Genomic_DNA"/>
</dbReference>
<gene>
    <name evidence="1" type="ORF">HK16_04535</name>
</gene>
<protein>
    <submittedName>
        <fullName evidence="1">Uncharacterized protein</fullName>
    </submittedName>
</protein>
<dbReference type="InterPro" id="IPR054496">
    <property type="entry name" value="E217_GP41"/>
</dbReference>
<comment type="caution">
    <text evidence="1">The sequence shown here is derived from an EMBL/GenBank/DDBJ whole genome shotgun (WGS) entry which is preliminary data.</text>
</comment>
<dbReference type="Pfam" id="PF22759">
    <property type="entry name" value="E217_GP41"/>
    <property type="match status" value="1"/>
</dbReference>
<evidence type="ECO:0000313" key="1">
    <source>
        <dbReference type="EMBL" id="OUL64534.1"/>
    </source>
</evidence>
<organism evidence="1 2">
    <name type="scientific">Acetobacter senegalensis</name>
    <dbReference type="NCBI Taxonomy" id="446692"/>
    <lineage>
        <taxon>Bacteria</taxon>
        <taxon>Pseudomonadati</taxon>
        <taxon>Pseudomonadota</taxon>
        <taxon>Alphaproteobacteria</taxon>
        <taxon>Acetobacterales</taxon>
        <taxon>Acetobacteraceae</taxon>
        <taxon>Acetobacter</taxon>
    </lineage>
</organism>
<evidence type="ECO:0000313" key="2">
    <source>
        <dbReference type="Proteomes" id="UP000195072"/>
    </source>
</evidence>
<sequence length="263" mass="28953">MSLSKMNRLSVIRARQTWQNANMITLYGSGDDGAMTAIFSGYITAAFVDFTGAPDVAFQVEANNLSLSAAKSMPVISFGAPVEFETVASLICESQGWALKNHGVKATFPNYYGYGDARSALEKLCLSVKAIFHFDFVNQNTQILHVWPKDYNYTADDIGSDMPYISKSSGLIGYPAYSDAGVLFQCLFNPYIRYFSPVKLKSDYAPAGWVNNQNGQLPQGASPASSTWLPYVIEHTLESEIPDGQWQTFVGAVRGDNPLKYRV</sequence>
<dbReference type="Proteomes" id="UP000195072">
    <property type="component" value="Unassembled WGS sequence"/>
</dbReference>
<name>A0A252EEB8_9PROT</name>
<dbReference type="AlphaFoldDB" id="A0A252EEB8"/>
<accession>A0A252EEB8</accession>
<proteinExistence type="predicted"/>
<reference evidence="1 2" key="1">
    <citation type="submission" date="2014-06" db="EMBL/GenBank/DDBJ databases">
        <authorList>
            <person name="Ju J."/>
            <person name="Zhang J."/>
        </authorList>
    </citation>
    <scope>NUCLEOTIDE SEQUENCE [LARGE SCALE GENOMIC DNA]</scope>
    <source>
        <strain evidence="1">DmL_050</strain>
    </source>
</reference>